<accession>A0A9W9M7Y4</accession>
<comment type="caution">
    <text evidence="2">The sequence shown here is derived from an EMBL/GenBank/DDBJ whole genome shotgun (WGS) entry which is preliminary data.</text>
</comment>
<name>A0A9W9M7Y4_9EURO</name>
<dbReference type="Proteomes" id="UP001150942">
    <property type="component" value="Unassembled WGS sequence"/>
</dbReference>
<dbReference type="CDD" id="cd03443">
    <property type="entry name" value="PaaI_thioesterase"/>
    <property type="match status" value="1"/>
</dbReference>
<dbReference type="PANTHER" id="PTHR47260:SF7">
    <property type="entry name" value="THIOESTERASE FAMILY PROTEIN (AFU_ORTHOLOGUE AFUA_1G10800)"/>
    <property type="match status" value="1"/>
</dbReference>
<dbReference type="InterPro" id="IPR029069">
    <property type="entry name" value="HotDog_dom_sf"/>
</dbReference>
<reference evidence="2" key="2">
    <citation type="journal article" date="2023" name="IMA Fungus">
        <title>Comparative genomic study of the Penicillium genus elucidates a diverse pangenome and 15 lateral gene transfer events.</title>
        <authorList>
            <person name="Petersen C."/>
            <person name="Sorensen T."/>
            <person name="Nielsen M.R."/>
            <person name="Sondergaard T.E."/>
            <person name="Sorensen J.L."/>
            <person name="Fitzpatrick D.A."/>
            <person name="Frisvad J.C."/>
            <person name="Nielsen K.L."/>
        </authorList>
    </citation>
    <scope>NUCLEOTIDE SEQUENCE</scope>
    <source>
        <strain evidence="2">IBT 20477</strain>
    </source>
</reference>
<proteinExistence type="predicted"/>
<dbReference type="Gene3D" id="3.10.129.10">
    <property type="entry name" value="Hotdog Thioesterase"/>
    <property type="match status" value="1"/>
</dbReference>
<evidence type="ECO:0000313" key="3">
    <source>
        <dbReference type="Proteomes" id="UP001150942"/>
    </source>
</evidence>
<dbReference type="OrthoDB" id="506431at2759"/>
<feature type="domain" description="Thioesterase" evidence="1">
    <location>
        <begin position="102"/>
        <end position="169"/>
    </location>
</feature>
<dbReference type="Pfam" id="PF03061">
    <property type="entry name" value="4HBT"/>
    <property type="match status" value="1"/>
</dbReference>
<protein>
    <recommendedName>
        <fullName evidence="1">Thioesterase domain-containing protein</fullName>
    </recommendedName>
</protein>
<gene>
    <name evidence="2" type="ORF">N7449_009323</name>
</gene>
<dbReference type="InterPro" id="IPR006683">
    <property type="entry name" value="Thioestr_dom"/>
</dbReference>
<evidence type="ECO:0000313" key="2">
    <source>
        <dbReference type="EMBL" id="KAJ5193181.1"/>
    </source>
</evidence>
<dbReference type="PANTHER" id="PTHR47260">
    <property type="entry name" value="UPF0644 PROTEIN PB2B4.06"/>
    <property type="match status" value="1"/>
</dbReference>
<dbReference type="SUPFAM" id="SSF54637">
    <property type="entry name" value="Thioesterase/thiol ester dehydrase-isomerase"/>
    <property type="match status" value="1"/>
</dbReference>
<keyword evidence="3" id="KW-1185">Reference proteome</keyword>
<reference evidence="2" key="1">
    <citation type="submission" date="2022-11" db="EMBL/GenBank/DDBJ databases">
        <authorList>
            <person name="Petersen C."/>
        </authorList>
    </citation>
    <scope>NUCLEOTIDE SEQUENCE</scope>
    <source>
        <strain evidence="2">IBT 20477</strain>
    </source>
</reference>
<evidence type="ECO:0000259" key="1">
    <source>
        <dbReference type="Pfam" id="PF03061"/>
    </source>
</evidence>
<dbReference type="EMBL" id="JAPQKQ010000006">
    <property type="protein sequence ID" value="KAJ5193181.1"/>
    <property type="molecule type" value="Genomic_DNA"/>
</dbReference>
<dbReference type="AlphaFoldDB" id="A0A9W9M7Y4"/>
<sequence length="198" mass="21657">MSARPTMPQVRQLLHSPQVTTKAIDAFINNHSAISTLRQSPKFTESRPHSKVPGMLRTQSLLAVTLVGSQKISVPPYVFNEDNGKSLVMIMHLGSDVCSHPGIIHGGLLATVLDETIAWCCFPRLPQKVGVTASLKIDYRNPAVAHSYVVSKAEITKREGRKVWLDGRIETLEADGVEPKLIAEAKALCIEPKQVTVS</sequence>
<dbReference type="InterPro" id="IPR052061">
    <property type="entry name" value="PTE-AB_protein"/>
</dbReference>
<organism evidence="2 3">
    <name type="scientific">Penicillium cf. viridicatum</name>
    <dbReference type="NCBI Taxonomy" id="2972119"/>
    <lineage>
        <taxon>Eukaryota</taxon>
        <taxon>Fungi</taxon>
        <taxon>Dikarya</taxon>
        <taxon>Ascomycota</taxon>
        <taxon>Pezizomycotina</taxon>
        <taxon>Eurotiomycetes</taxon>
        <taxon>Eurotiomycetidae</taxon>
        <taxon>Eurotiales</taxon>
        <taxon>Aspergillaceae</taxon>
        <taxon>Penicillium</taxon>
    </lineage>
</organism>